<evidence type="ECO:0000256" key="6">
    <source>
        <dbReference type="ARBA" id="ARBA00023014"/>
    </source>
</evidence>
<dbReference type="KEGG" id="daf:Desaf_1468"/>
<dbReference type="PANTHER" id="PTHR43177:SF3">
    <property type="entry name" value="PROTEIN NRFC HOMOLOG"/>
    <property type="match status" value="1"/>
</dbReference>
<dbReference type="InterPro" id="IPR017900">
    <property type="entry name" value="4Fe4S_Fe_S_CS"/>
</dbReference>
<dbReference type="PROSITE" id="PS51379">
    <property type="entry name" value="4FE4S_FER_2"/>
    <property type="match status" value="1"/>
</dbReference>
<name>F3Z0A3_DESAF</name>
<dbReference type="SUPFAM" id="SSF54862">
    <property type="entry name" value="4Fe-4S ferredoxins"/>
    <property type="match status" value="1"/>
</dbReference>
<dbReference type="eggNOG" id="COG0437">
    <property type="taxonomic scope" value="Bacteria"/>
</dbReference>
<dbReference type="EMBL" id="CP003221">
    <property type="protein sequence ID" value="EGJ49805.1"/>
    <property type="molecule type" value="Genomic_DNA"/>
</dbReference>
<evidence type="ECO:0000259" key="8">
    <source>
        <dbReference type="PROSITE" id="PS51379"/>
    </source>
</evidence>
<dbReference type="AlphaFoldDB" id="F3Z0A3"/>
<evidence type="ECO:0000313" key="10">
    <source>
        <dbReference type="Proteomes" id="UP000007844"/>
    </source>
</evidence>
<keyword evidence="6" id="KW-0411">Iron-sulfur</keyword>
<dbReference type="InterPro" id="IPR050954">
    <property type="entry name" value="ET_IronSulfur_Cluster-Binding"/>
</dbReference>
<keyword evidence="3" id="KW-0004">4Fe-4S</keyword>
<dbReference type="GO" id="GO:0046872">
    <property type="term" value="F:metal ion binding"/>
    <property type="evidence" value="ECO:0007669"/>
    <property type="project" value="UniProtKB-KW"/>
</dbReference>
<accession>F3Z0A3</accession>
<dbReference type="GO" id="GO:0042597">
    <property type="term" value="C:periplasmic space"/>
    <property type="evidence" value="ECO:0007669"/>
    <property type="project" value="UniProtKB-SubCell"/>
</dbReference>
<dbReference type="Gene3D" id="3.30.70.20">
    <property type="match status" value="2"/>
</dbReference>
<dbReference type="InterPro" id="IPR019546">
    <property type="entry name" value="TAT_signal_bac_arc"/>
</dbReference>
<feature type="signal peptide" evidence="7">
    <location>
        <begin position="1"/>
        <end position="26"/>
    </location>
</feature>
<sequence length="267" mass="29995" precursor="true">MNNSRRSFLKYAGVAAAAVAATPVVRAVASSGGAAHGPEVGKLPTQKIAGRWAMVVDTRKLVKEADFEPLIEACHKVHNVPHLPDEKREEEIKWIWTDEFEHTFPEFMSRWPKGRVPTTLNKPYLLLCNHCEYPPCVRVCPTKATFQRADGIVLMDFHRCIGCRYCMAGCPYGARSFNFSDPRAYLTEEEINMEFPTRVQGVVEKCNFCAERLAKGLRPACVEASKGALLFGDLDDPSSEVSRAVRNNFVIRRKPELGTQPNVYYIV</sequence>
<evidence type="ECO:0000256" key="7">
    <source>
        <dbReference type="SAM" id="SignalP"/>
    </source>
</evidence>
<comment type="subunit">
    <text evidence="2">Heterodimer of a large and a small subunit.</text>
</comment>
<feature type="domain" description="4Fe-4S ferredoxin-type" evidence="8">
    <location>
        <begin position="151"/>
        <end position="180"/>
    </location>
</feature>
<dbReference type="NCBIfam" id="NF045797">
    <property type="entry name" value="DsrO"/>
    <property type="match status" value="1"/>
</dbReference>
<dbReference type="Proteomes" id="UP000007844">
    <property type="component" value="Chromosome"/>
</dbReference>
<comment type="subcellular location">
    <subcellularLocation>
        <location evidence="1">Periplasm</location>
    </subcellularLocation>
</comment>
<evidence type="ECO:0000313" key="9">
    <source>
        <dbReference type="EMBL" id="EGJ49805.1"/>
    </source>
</evidence>
<feature type="chain" id="PRO_5003303276" evidence="7">
    <location>
        <begin position="27"/>
        <end position="267"/>
    </location>
</feature>
<dbReference type="NCBIfam" id="TIGR01409">
    <property type="entry name" value="TAT_signal_seq"/>
    <property type="match status" value="1"/>
</dbReference>
<organism evidence="9 10">
    <name type="scientific">Desulfocurvibacter africanus subsp. africanus str. Walvis Bay</name>
    <dbReference type="NCBI Taxonomy" id="690850"/>
    <lineage>
        <taxon>Bacteria</taxon>
        <taxon>Pseudomonadati</taxon>
        <taxon>Thermodesulfobacteriota</taxon>
        <taxon>Desulfovibrionia</taxon>
        <taxon>Desulfovibrionales</taxon>
        <taxon>Desulfovibrionaceae</taxon>
        <taxon>Desulfocurvibacter</taxon>
    </lineage>
</organism>
<keyword evidence="4" id="KW-0479">Metal-binding</keyword>
<evidence type="ECO:0000256" key="5">
    <source>
        <dbReference type="ARBA" id="ARBA00023004"/>
    </source>
</evidence>
<proteinExistence type="predicted"/>
<protein>
    <submittedName>
        <fullName evidence="9">4Fe-4S ferredoxin iron-sulfur binding domain-containing protein</fullName>
    </submittedName>
</protein>
<evidence type="ECO:0000256" key="3">
    <source>
        <dbReference type="ARBA" id="ARBA00022485"/>
    </source>
</evidence>
<evidence type="ECO:0000256" key="2">
    <source>
        <dbReference type="ARBA" id="ARBA00011771"/>
    </source>
</evidence>
<dbReference type="Pfam" id="PF13247">
    <property type="entry name" value="Fer4_11"/>
    <property type="match status" value="1"/>
</dbReference>
<evidence type="ECO:0000256" key="4">
    <source>
        <dbReference type="ARBA" id="ARBA00022723"/>
    </source>
</evidence>
<dbReference type="HOGENOM" id="CLU_043374_1_0_7"/>
<keyword evidence="5" id="KW-0408">Iron</keyword>
<dbReference type="PROSITE" id="PS00198">
    <property type="entry name" value="4FE4S_FER_1"/>
    <property type="match status" value="1"/>
</dbReference>
<keyword evidence="10" id="KW-1185">Reference proteome</keyword>
<dbReference type="Pfam" id="PF10518">
    <property type="entry name" value="TAT_signal"/>
    <property type="match status" value="1"/>
</dbReference>
<gene>
    <name evidence="9" type="ORF">Desaf_1468</name>
</gene>
<dbReference type="CDD" id="cd10551">
    <property type="entry name" value="PsrB"/>
    <property type="match status" value="1"/>
</dbReference>
<dbReference type="PANTHER" id="PTHR43177">
    <property type="entry name" value="PROTEIN NRFC"/>
    <property type="match status" value="1"/>
</dbReference>
<dbReference type="InterPro" id="IPR017896">
    <property type="entry name" value="4Fe4S_Fe-S-bd"/>
</dbReference>
<dbReference type="PROSITE" id="PS51318">
    <property type="entry name" value="TAT"/>
    <property type="match status" value="1"/>
</dbReference>
<dbReference type="STRING" id="690850.Desaf_1468"/>
<dbReference type="GO" id="GO:0051539">
    <property type="term" value="F:4 iron, 4 sulfur cluster binding"/>
    <property type="evidence" value="ECO:0007669"/>
    <property type="project" value="UniProtKB-KW"/>
</dbReference>
<evidence type="ECO:0000256" key="1">
    <source>
        <dbReference type="ARBA" id="ARBA00004418"/>
    </source>
</evidence>
<dbReference type="InterPro" id="IPR006311">
    <property type="entry name" value="TAT_signal"/>
</dbReference>
<dbReference type="InterPro" id="IPR054822">
    <property type="entry name" value="DsrO-like"/>
</dbReference>
<dbReference type="RefSeq" id="WP_014259593.1">
    <property type="nucleotide sequence ID" value="NC_016629.1"/>
</dbReference>
<keyword evidence="7" id="KW-0732">Signal</keyword>
<reference evidence="9 10" key="1">
    <citation type="journal article" date="2011" name="J. Bacteriol.">
        <title>Genome sequence of the mercury-methylating and pleomorphic Desulfovibrio africanus Strain Walvis Bay.</title>
        <authorList>
            <person name="Brown S.D."/>
            <person name="Wall J.D."/>
            <person name="Kucken A.M."/>
            <person name="Gilmour C.C."/>
            <person name="Podar M."/>
            <person name="Brandt C.C."/>
            <person name="Teshima H."/>
            <person name="Detter J.C."/>
            <person name="Han C.S."/>
            <person name="Land M.L."/>
            <person name="Lucas S."/>
            <person name="Han J."/>
            <person name="Pennacchio L."/>
            <person name="Nolan M."/>
            <person name="Pitluck S."/>
            <person name="Woyke T."/>
            <person name="Goodwin L."/>
            <person name="Palumbo A.V."/>
            <person name="Elias D.A."/>
        </authorList>
    </citation>
    <scope>NUCLEOTIDE SEQUENCE [LARGE SCALE GENOMIC DNA]</scope>
    <source>
        <strain evidence="9 10">Walvis Bay</strain>
    </source>
</reference>